<evidence type="ECO:0000313" key="3">
    <source>
        <dbReference type="Proteomes" id="UP000294616"/>
    </source>
</evidence>
<name>A0A4V2PY99_9SPHI</name>
<dbReference type="GO" id="GO:0032259">
    <property type="term" value="P:methylation"/>
    <property type="evidence" value="ECO:0007669"/>
    <property type="project" value="UniProtKB-KW"/>
</dbReference>
<dbReference type="Pfam" id="PF06983">
    <property type="entry name" value="3-dmu-9_3-mt"/>
    <property type="match status" value="2"/>
</dbReference>
<accession>A0A4V2PY99</accession>
<organism evidence="2 3">
    <name type="scientific">Albibacterium bauzanense</name>
    <dbReference type="NCBI Taxonomy" id="653929"/>
    <lineage>
        <taxon>Bacteria</taxon>
        <taxon>Pseudomonadati</taxon>
        <taxon>Bacteroidota</taxon>
        <taxon>Sphingobacteriia</taxon>
        <taxon>Sphingobacteriales</taxon>
        <taxon>Sphingobacteriaceae</taxon>
        <taxon>Albibacterium</taxon>
    </lineage>
</organism>
<dbReference type="CDD" id="cd06588">
    <property type="entry name" value="PhnB_like"/>
    <property type="match status" value="2"/>
</dbReference>
<feature type="domain" description="PhnB-like" evidence="1">
    <location>
        <begin position="4"/>
        <end position="114"/>
    </location>
</feature>
<dbReference type="GO" id="GO:0008168">
    <property type="term" value="F:methyltransferase activity"/>
    <property type="evidence" value="ECO:0007669"/>
    <property type="project" value="UniProtKB-KW"/>
</dbReference>
<dbReference type="OrthoDB" id="9806473at2"/>
<keyword evidence="2" id="KW-0489">Methyltransferase</keyword>
<reference evidence="2 3" key="1">
    <citation type="submission" date="2019-03" db="EMBL/GenBank/DDBJ databases">
        <title>Genomic Encyclopedia of Archaeal and Bacterial Type Strains, Phase II (KMG-II): from individual species to whole genera.</title>
        <authorList>
            <person name="Goeker M."/>
        </authorList>
    </citation>
    <scope>NUCLEOTIDE SEQUENCE [LARGE SCALE GENOMIC DNA]</scope>
    <source>
        <strain evidence="2 3">DSM 22554</strain>
    </source>
</reference>
<dbReference type="Gene3D" id="3.30.720.100">
    <property type="match status" value="1"/>
</dbReference>
<keyword evidence="2" id="KW-0808">Transferase</keyword>
<dbReference type="Gene3D" id="3.30.720.110">
    <property type="match status" value="1"/>
</dbReference>
<dbReference type="RefSeq" id="WP_132221100.1">
    <property type="nucleotide sequence ID" value="NZ_SMGO01000001.1"/>
</dbReference>
<dbReference type="Gene3D" id="3.10.180.10">
    <property type="entry name" value="2,3-Dihydroxybiphenyl 1,2-Dioxygenase, domain 1"/>
    <property type="match status" value="1"/>
</dbReference>
<gene>
    <name evidence="2" type="ORF">C8N28_0439</name>
</gene>
<comment type="caution">
    <text evidence="2">The sequence shown here is derived from an EMBL/GenBank/DDBJ whole genome shotgun (WGS) entry which is preliminary data.</text>
</comment>
<dbReference type="InterPro" id="IPR029068">
    <property type="entry name" value="Glyas_Bleomycin-R_OHBP_Dase"/>
</dbReference>
<dbReference type="AlphaFoldDB" id="A0A4V2PY99"/>
<feature type="domain" description="PhnB-like" evidence="1">
    <location>
        <begin position="124"/>
        <end position="244"/>
    </location>
</feature>
<protein>
    <submittedName>
        <fullName evidence="2">Putative 3-demethylubiquinone-9 3-methyltransferase (Glyoxalase superfamily)</fullName>
    </submittedName>
</protein>
<evidence type="ECO:0000313" key="2">
    <source>
        <dbReference type="EMBL" id="TCK85141.1"/>
    </source>
</evidence>
<dbReference type="PANTHER" id="PTHR33990">
    <property type="entry name" value="PROTEIN YJDN-RELATED"/>
    <property type="match status" value="1"/>
</dbReference>
<dbReference type="InterPro" id="IPR028973">
    <property type="entry name" value="PhnB-like"/>
</dbReference>
<dbReference type="EMBL" id="SMGO01000001">
    <property type="protein sequence ID" value="TCK85141.1"/>
    <property type="molecule type" value="Genomic_DNA"/>
</dbReference>
<dbReference type="Proteomes" id="UP000294616">
    <property type="component" value="Unassembled WGS sequence"/>
</dbReference>
<keyword evidence="3" id="KW-1185">Reference proteome</keyword>
<dbReference type="SUPFAM" id="SSF54593">
    <property type="entry name" value="Glyoxalase/Bleomycin resistance protein/Dihydroxybiphenyl dioxygenase"/>
    <property type="match status" value="2"/>
</dbReference>
<evidence type="ECO:0000259" key="1">
    <source>
        <dbReference type="Pfam" id="PF06983"/>
    </source>
</evidence>
<keyword evidence="2" id="KW-0830">Ubiquinone</keyword>
<sequence>MKNSIYPCLWFNNEAEAAANFYCSVFKNSEITLKSPLVVNFNLYGEKFMGLNGGPAFKKNPSISFFVLCETVEETNQTWDKLKDGGSVLMPIDKYPWSERYGWVQDRFGVSWQLYLGQMQDVGQKFTPSFMFVKEQSGKAEEAVHFYTSIFENSSINGIAKYTAEDADVEGYVKHAQFKLNDQVFMAMDSSAEHEFSFNEGISIVVGCKTQEEIDYYWNKLLEGGKESQCGWLEDKFGVSWQIVPNVLDELMSDSVKFERVMQEVMKMRKLDIQTMVDA</sequence>
<proteinExistence type="predicted"/>